<evidence type="ECO:0000313" key="1">
    <source>
        <dbReference type="EMBL" id="KZT43422.1"/>
    </source>
</evidence>
<evidence type="ECO:0000313" key="2">
    <source>
        <dbReference type="Proteomes" id="UP000076798"/>
    </source>
</evidence>
<protein>
    <submittedName>
        <fullName evidence="1">Uncharacterized protein</fullName>
    </submittedName>
</protein>
<organism evidence="1 2">
    <name type="scientific">Sistotremastrum suecicum HHB10207 ss-3</name>
    <dbReference type="NCBI Taxonomy" id="1314776"/>
    <lineage>
        <taxon>Eukaryota</taxon>
        <taxon>Fungi</taxon>
        <taxon>Dikarya</taxon>
        <taxon>Basidiomycota</taxon>
        <taxon>Agaricomycotina</taxon>
        <taxon>Agaricomycetes</taxon>
        <taxon>Sistotremastrales</taxon>
        <taxon>Sistotremastraceae</taxon>
        <taxon>Sistotremastrum</taxon>
    </lineage>
</organism>
<gene>
    <name evidence="1" type="ORF">SISSUDRAFT_1057815</name>
</gene>
<name>A0A166I5S7_9AGAM</name>
<dbReference type="Proteomes" id="UP000076798">
    <property type="component" value="Unassembled WGS sequence"/>
</dbReference>
<keyword evidence="2" id="KW-1185">Reference proteome</keyword>
<sequence>MKSLLSFTRGGRAHVTDKSTADTAAALNVAVMKLKKILKRQQFTQDRSLSSIRESVPLVPRLPLDVLRLIADWALQSDDLSRIVCLARVSRAFCSWIYPSLNVTLDLSRLRHTFFINRSPTTWAQTKHLILPPVRQASDSHIISRCVNLVDLAIISVGYVDSPHSDLLEFDLPQLQSITVYGFDRYLGYLGSPPILRHCTHLYLTINGGGPPATVFGTLPALTHLALQTGIHEFAPGWSDEYLPIARMFPTHNIDSASPAIQIYFRLLVQDPRLVLIVLEIFDPLGSVMGVKDFKPSLLEEIDGRVVVLRSSLTVRDRWVASRRQGVKSVWERAQARFLAVADERQEL</sequence>
<dbReference type="AlphaFoldDB" id="A0A166I5S7"/>
<accession>A0A166I5S7</accession>
<dbReference type="EMBL" id="KV428008">
    <property type="protein sequence ID" value="KZT43422.1"/>
    <property type="molecule type" value="Genomic_DNA"/>
</dbReference>
<reference evidence="1 2" key="1">
    <citation type="journal article" date="2016" name="Mol. Biol. Evol.">
        <title>Comparative Genomics of Early-Diverging Mushroom-Forming Fungi Provides Insights into the Origins of Lignocellulose Decay Capabilities.</title>
        <authorList>
            <person name="Nagy L.G."/>
            <person name="Riley R."/>
            <person name="Tritt A."/>
            <person name="Adam C."/>
            <person name="Daum C."/>
            <person name="Floudas D."/>
            <person name="Sun H."/>
            <person name="Yadav J.S."/>
            <person name="Pangilinan J."/>
            <person name="Larsson K.H."/>
            <person name="Matsuura K."/>
            <person name="Barry K."/>
            <person name="Labutti K."/>
            <person name="Kuo R."/>
            <person name="Ohm R.A."/>
            <person name="Bhattacharya S.S."/>
            <person name="Shirouzu T."/>
            <person name="Yoshinaga Y."/>
            <person name="Martin F.M."/>
            <person name="Grigoriev I.V."/>
            <person name="Hibbett D.S."/>
        </authorList>
    </citation>
    <scope>NUCLEOTIDE SEQUENCE [LARGE SCALE GENOMIC DNA]</scope>
    <source>
        <strain evidence="1 2">HHB10207 ss-3</strain>
    </source>
</reference>
<proteinExistence type="predicted"/>